<proteinExistence type="predicted"/>
<comment type="caution">
    <text evidence="1">The sequence shown here is derived from an EMBL/GenBank/DDBJ whole genome shotgun (WGS) entry which is preliminary data.</text>
</comment>
<dbReference type="AlphaFoldDB" id="A0A2P4Y2B3"/>
<dbReference type="Proteomes" id="UP000237271">
    <property type="component" value="Unassembled WGS sequence"/>
</dbReference>
<sequence length="74" mass="7932">MGRAGPATRQIATQSSSVLPLKPDFDFAPDRLAVTGNLSPIFRPSSVAETPVTLVDINFCDLTLGENTSYLPPR</sequence>
<keyword evidence="2" id="KW-1185">Reference proteome</keyword>
<evidence type="ECO:0000313" key="1">
    <source>
        <dbReference type="EMBL" id="POM71849.1"/>
    </source>
</evidence>
<organism evidence="1 2">
    <name type="scientific">Phytophthora palmivora</name>
    <dbReference type="NCBI Taxonomy" id="4796"/>
    <lineage>
        <taxon>Eukaryota</taxon>
        <taxon>Sar</taxon>
        <taxon>Stramenopiles</taxon>
        <taxon>Oomycota</taxon>
        <taxon>Peronosporomycetes</taxon>
        <taxon>Peronosporales</taxon>
        <taxon>Peronosporaceae</taxon>
        <taxon>Phytophthora</taxon>
    </lineage>
</organism>
<reference evidence="1 2" key="1">
    <citation type="journal article" date="2017" name="Genome Biol. Evol.">
        <title>Phytophthora megakarya and P. palmivora, closely related causal agents of cacao black pod rot, underwent increases in genome sizes and gene numbers by different mechanisms.</title>
        <authorList>
            <person name="Ali S.S."/>
            <person name="Shao J."/>
            <person name="Lary D.J."/>
            <person name="Kronmiller B."/>
            <person name="Shen D."/>
            <person name="Strem M.D."/>
            <person name="Amoako-Attah I."/>
            <person name="Akrofi A.Y."/>
            <person name="Begoude B.A."/>
            <person name="Ten Hoopen G.M."/>
            <person name="Coulibaly K."/>
            <person name="Kebe B.I."/>
            <person name="Melnick R.L."/>
            <person name="Guiltinan M.J."/>
            <person name="Tyler B.M."/>
            <person name="Meinhardt L.W."/>
            <person name="Bailey B.A."/>
        </authorList>
    </citation>
    <scope>NUCLEOTIDE SEQUENCE [LARGE SCALE GENOMIC DNA]</scope>
    <source>
        <strain evidence="2">sbr112.9</strain>
    </source>
</reference>
<gene>
    <name evidence="1" type="ORF">PHPALM_11522</name>
</gene>
<evidence type="ECO:0000313" key="2">
    <source>
        <dbReference type="Proteomes" id="UP000237271"/>
    </source>
</evidence>
<dbReference type="EMBL" id="NCKW01006399">
    <property type="protein sequence ID" value="POM71849.1"/>
    <property type="molecule type" value="Genomic_DNA"/>
</dbReference>
<protein>
    <submittedName>
        <fullName evidence="1">Uncharacterized protein</fullName>
    </submittedName>
</protein>
<name>A0A2P4Y2B3_9STRA</name>
<accession>A0A2P4Y2B3</accession>